<evidence type="ECO:0000313" key="3">
    <source>
        <dbReference type="Proteomes" id="UP000006683"/>
    </source>
</evidence>
<dbReference type="RefSeq" id="WP_013344634.1">
    <property type="nucleotide sequence ID" value="NC_014541.1"/>
</dbReference>
<evidence type="ECO:0000256" key="1">
    <source>
        <dbReference type="SAM" id="SignalP"/>
    </source>
</evidence>
<gene>
    <name evidence="2" type="ordered locus">Fbal_1119</name>
</gene>
<keyword evidence="3" id="KW-1185">Reference proteome</keyword>
<evidence type="ECO:0000313" key="2">
    <source>
        <dbReference type="EMBL" id="ADN75328.1"/>
    </source>
</evidence>
<dbReference type="Pfam" id="PF12836">
    <property type="entry name" value="HHH_3"/>
    <property type="match status" value="1"/>
</dbReference>
<dbReference type="GeneID" id="67181356"/>
<dbReference type="Proteomes" id="UP000006683">
    <property type="component" value="Chromosome"/>
</dbReference>
<dbReference type="InterPro" id="IPR010994">
    <property type="entry name" value="RuvA_2-like"/>
</dbReference>
<dbReference type="AlphaFoldDB" id="E1SVI2"/>
<sequence>MWKALILAIAVLMAPVATLAVEEPSEAVQTAQVNINTADAETLANGLVGVGAKKAQAIITHREQHGPFSSKEELLQVRGIGPELLSKNRERIQL</sequence>
<feature type="signal peptide" evidence="1">
    <location>
        <begin position="1"/>
        <end position="19"/>
    </location>
</feature>
<dbReference type="OrthoDB" id="7510573at2"/>
<reference evidence="2 3" key="1">
    <citation type="journal article" date="2010" name="Stand. Genomic Sci.">
        <title>Complete genome sequence of Ferrimonas balearica type strain (PAT).</title>
        <authorList>
            <person name="Nolan M."/>
            <person name="Sikorski J."/>
            <person name="Davenport K."/>
            <person name="Lucas S."/>
            <person name="Glavina Del Rio T."/>
            <person name="Tice H."/>
            <person name="Cheng J."/>
            <person name="Goodwin L."/>
            <person name="Pitluck S."/>
            <person name="Liolios K."/>
            <person name="Ivanova N."/>
            <person name="Mavromatis K."/>
            <person name="Ovchinnikova G."/>
            <person name="Pati A."/>
            <person name="Chen A."/>
            <person name="Palaniappan K."/>
            <person name="Land M."/>
            <person name="Hauser L."/>
            <person name="Chang Y."/>
            <person name="Jeffries C."/>
            <person name="Tapia R."/>
            <person name="Brettin T."/>
            <person name="Detter J."/>
            <person name="Han C."/>
            <person name="Yasawong M."/>
            <person name="Rohde M."/>
            <person name="Tindall B."/>
            <person name="Goker M."/>
            <person name="Woyke T."/>
            <person name="Bristow J."/>
            <person name="Eisen J."/>
            <person name="Markowitz V."/>
            <person name="Hugenholtz P."/>
            <person name="Kyrpides N."/>
            <person name="Klenk H."/>
            <person name="Lapidus A."/>
        </authorList>
    </citation>
    <scope>NUCLEOTIDE SEQUENCE [LARGE SCALE GENOMIC DNA]</scope>
    <source>
        <strain evidence="3">DSM 9799 / CCM 4581 / KCTC 23876 / PAT</strain>
    </source>
</reference>
<dbReference type="InterPro" id="IPR004509">
    <property type="entry name" value="Competence_ComEA_HhH"/>
</dbReference>
<dbReference type="PANTHER" id="PTHR21180">
    <property type="entry name" value="ENDONUCLEASE/EXONUCLEASE/PHOSPHATASE FAMILY DOMAIN-CONTAINING PROTEIN 1"/>
    <property type="match status" value="1"/>
</dbReference>
<dbReference type="STRING" id="550540.Fbal_1119"/>
<dbReference type="EMBL" id="CP002209">
    <property type="protein sequence ID" value="ADN75328.1"/>
    <property type="molecule type" value="Genomic_DNA"/>
</dbReference>
<dbReference type="HOGENOM" id="CLU_052011_3_0_6"/>
<dbReference type="eggNOG" id="COG1555">
    <property type="taxonomic scope" value="Bacteria"/>
</dbReference>
<dbReference type="NCBIfam" id="TIGR00426">
    <property type="entry name" value="competence protein ComEA helix-hairpin-helix repeat region"/>
    <property type="match status" value="1"/>
</dbReference>
<name>E1SVI2_FERBD</name>
<dbReference type="GO" id="GO:0015628">
    <property type="term" value="P:protein secretion by the type II secretion system"/>
    <property type="evidence" value="ECO:0007669"/>
    <property type="project" value="TreeGrafter"/>
</dbReference>
<keyword evidence="1" id="KW-0732">Signal</keyword>
<dbReference type="PANTHER" id="PTHR21180:SF32">
    <property type="entry name" value="ENDONUCLEASE_EXONUCLEASE_PHOSPHATASE FAMILY DOMAIN-CONTAINING PROTEIN 1"/>
    <property type="match status" value="1"/>
</dbReference>
<dbReference type="InterPro" id="IPR051675">
    <property type="entry name" value="Endo/Exo/Phosphatase_dom_1"/>
</dbReference>
<dbReference type="KEGG" id="fbl:Fbal_1119"/>
<protein>
    <submittedName>
        <fullName evidence="2">Competence protein ComEA helix-hairpin-helix repeat protein</fullName>
    </submittedName>
</protein>
<organism evidence="2 3">
    <name type="scientific">Ferrimonas balearica (strain DSM 9799 / CCM 4581 / KCTC 23876 / PAT)</name>
    <dbReference type="NCBI Taxonomy" id="550540"/>
    <lineage>
        <taxon>Bacteria</taxon>
        <taxon>Pseudomonadati</taxon>
        <taxon>Pseudomonadota</taxon>
        <taxon>Gammaproteobacteria</taxon>
        <taxon>Alteromonadales</taxon>
        <taxon>Ferrimonadaceae</taxon>
        <taxon>Ferrimonas</taxon>
    </lineage>
</organism>
<proteinExistence type="predicted"/>
<dbReference type="GO" id="GO:0015627">
    <property type="term" value="C:type II protein secretion system complex"/>
    <property type="evidence" value="ECO:0007669"/>
    <property type="project" value="TreeGrafter"/>
</dbReference>
<accession>E1SVI2</accession>
<feature type="chain" id="PRO_5003151703" evidence="1">
    <location>
        <begin position="20"/>
        <end position="94"/>
    </location>
</feature>
<dbReference type="SUPFAM" id="SSF47781">
    <property type="entry name" value="RuvA domain 2-like"/>
    <property type="match status" value="1"/>
</dbReference>
<dbReference type="Gene3D" id="1.10.150.280">
    <property type="entry name" value="AF1531-like domain"/>
    <property type="match status" value="1"/>
</dbReference>